<dbReference type="EMBL" id="JABSNW010000009">
    <property type="protein sequence ID" value="KAL2885044.1"/>
    <property type="molecule type" value="Genomic_DNA"/>
</dbReference>
<gene>
    <name evidence="1" type="ORF">HOO65_090339</name>
</gene>
<proteinExistence type="predicted"/>
<comment type="caution">
    <text evidence="1">The sequence shown here is derived from an EMBL/GenBank/DDBJ whole genome shotgun (WGS) entry which is preliminary data.</text>
</comment>
<sequence>MKLFEFFQSACTGSLLCTQVTGGDKTVPRPSDLGLQMFDHVDDGWKVFTTTEGFFAKVYVSEEPNYIEIASVKNPTDDFKSYEALMSIWEHESKLTVASLDKIMYENFEGSDLVMIDRALMNLDEDPLGIMPVRGIEISKDSLDHAEIWDTLSATSFAQDAVEICNQFQDMRNRYIQSFKIGRYLDTGKWLQIVFATKSEQ</sequence>
<dbReference type="GeneID" id="98121563"/>
<accession>A0ABR4M9U6</accession>
<organism evidence="1 2">
    <name type="scientific">Ceratocystis lukuohia</name>
    <dbReference type="NCBI Taxonomy" id="2019550"/>
    <lineage>
        <taxon>Eukaryota</taxon>
        <taxon>Fungi</taxon>
        <taxon>Dikarya</taxon>
        <taxon>Ascomycota</taxon>
        <taxon>Pezizomycotina</taxon>
        <taxon>Sordariomycetes</taxon>
        <taxon>Hypocreomycetidae</taxon>
        <taxon>Microascales</taxon>
        <taxon>Ceratocystidaceae</taxon>
        <taxon>Ceratocystis</taxon>
    </lineage>
</organism>
<reference evidence="1 2" key="1">
    <citation type="submission" date="2020-05" db="EMBL/GenBank/DDBJ databases">
        <title>Ceratocystis lukuohia genome.</title>
        <authorList>
            <person name="Harrington T.C."/>
            <person name="Kim K."/>
            <person name="Mayers C.G."/>
        </authorList>
    </citation>
    <scope>NUCLEOTIDE SEQUENCE [LARGE SCALE GENOMIC DNA]</scope>
    <source>
        <strain evidence="1 2">C4212</strain>
    </source>
</reference>
<keyword evidence="2" id="KW-1185">Reference proteome</keyword>
<dbReference type="RefSeq" id="XP_070856225.1">
    <property type="nucleotide sequence ID" value="XM_071001691.1"/>
</dbReference>
<name>A0ABR4M9U6_9PEZI</name>
<evidence type="ECO:0000313" key="1">
    <source>
        <dbReference type="EMBL" id="KAL2885044.1"/>
    </source>
</evidence>
<dbReference type="Proteomes" id="UP001610728">
    <property type="component" value="Unassembled WGS sequence"/>
</dbReference>
<protein>
    <submittedName>
        <fullName evidence="1">Uncharacterized protein</fullName>
    </submittedName>
</protein>
<evidence type="ECO:0000313" key="2">
    <source>
        <dbReference type="Proteomes" id="UP001610728"/>
    </source>
</evidence>